<dbReference type="Proteomes" id="UP000823775">
    <property type="component" value="Unassembled WGS sequence"/>
</dbReference>
<keyword evidence="2" id="KW-1185">Reference proteome</keyword>
<sequence length="112" mass="11631">MARTSCSIAIGVASSTSHVSLFRLEMHFSACCLNCPSETLSSSVISPSSSNRNVKVPSFSLSTASESEAGPVCIKISPVLFLTVSSAVLSLNDTRSASNSSNKTPEKFIGLA</sequence>
<name>A0ABS8V9U6_DATST</name>
<dbReference type="EMBL" id="JACEIK010004003">
    <property type="protein sequence ID" value="MCD9643818.1"/>
    <property type="molecule type" value="Genomic_DNA"/>
</dbReference>
<protein>
    <submittedName>
        <fullName evidence="1">Uncharacterized protein</fullName>
    </submittedName>
</protein>
<evidence type="ECO:0000313" key="1">
    <source>
        <dbReference type="EMBL" id="MCD9643818.1"/>
    </source>
</evidence>
<gene>
    <name evidence="1" type="ORF">HAX54_031665</name>
</gene>
<reference evidence="1 2" key="1">
    <citation type="journal article" date="2021" name="BMC Genomics">
        <title>Datura genome reveals duplications of psychoactive alkaloid biosynthetic genes and high mutation rate following tissue culture.</title>
        <authorList>
            <person name="Rajewski A."/>
            <person name="Carter-House D."/>
            <person name="Stajich J."/>
            <person name="Litt A."/>
        </authorList>
    </citation>
    <scope>NUCLEOTIDE SEQUENCE [LARGE SCALE GENOMIC DNA]</scope>
    <source>
        <strain evidence="1">AR-01</strain>
    </source>
</reference>
<accession>A0ABS8V9U6</accession>
<proteinExistence type="predicted"/>
<organism evidence="1 2">
    <name type="scientific">Datura stramonium</name>
    <name type="common">Jimsonweed</name>
    <name type="synonym">Common thornapple</name>
    <dbReference type="NCBI Taxonomy" id="4076"/>
    <lineage>
        <taxon>Eukaryota</taxon>
        <taxon>Viridiplantae</taxon>
        <taxon>Streptophyta</taxon>
        <taxon>Embryophyta</taxon>
        <taxon>Tracheophyta</taxon>
        <taxon>Spermatophyta</taxon>
        <taxon>Magnoliopsida</taxon>
        <taxon>eudicotyledons</taxon>
        <taxon>Gunneridae</taxon>
        <taxon>Pentapetalae</taxon>
        <taxon>asterids</taxon>
        <taxon>lamiids</taxon>
        <taxon>Solanales</taxon>
        <taxon>Solanaceae</taxon>
        <taxon>Solanoideae</taxon>
        <taxon>Datureae</taxon>
        <taxon>Datura</taxon>
    </lineage>
</organism>
<comment type="caution">
    <text evidence="1">The sequence shown here is derived from an EMBL/GenBank/DDBJ whole genome shotgun (WGS) entry which is preliminary data.</text>
</comment>
<evidence type="ECO:0000313" key="2">
    <source>
        <dbReference type="Proteomes" id="UP000823775"/>
    </source>
</evidence>